<keyword evidence="4 12" id="KW-0479">Metal-binding</keyword>
<dbReference type="Gene3D" id="2.70.150.10">
    <property type="entry name" value="Calcium-transporting ATPase, cytoplasmic transduction domain A"/>
    <property type="match status" value="1"/>
</dbReference>
<dbReference type="InterPro" id="IPR027256">
    <property type="entry name" value="P-typ_ATPase_IB"/>
</dbReference>
<feature type="transmembrane region" description="Helical" evidence="12">
    <location>
        <begin position="110"/>
        <end position="127"/>
    </location>
</feature>
<dbReference type="InterPro" id="IPR036412">
    <property type="entry name" value="HAD-like_sf"/>
</dbReference>
<name>A0A1Q2D7W9_9ENTE</name>
<evidence type="ECO:0000256" key="8">
    <source>
        <dbReference type="ARBA" id="ARBA00022967"/>
    </source>
</evidence>
<gene>
    <name evidence="15" type="ORF">BW732_10005</name>
</gene>
<evidence type="ECO:0000256" key="11">
    <source>
        <dbReference type="ARBA" id="ARBA00023136"/>
    </source>
</evidence>
<evidence type="ECO:0000256" key="4">
    <source>
        <dbReference type="ARBA" id="ARBA00022723"/>
    </source>
</evidence>
<dbReference type="InterPro" id="IPR001757">
    <property type="entry name" value="P_typ_ATPase"/>
</dbReference>
<keyword evidence="5 12" id="KW-0547">Nucleotide-binding</keyword>
<dbReference type="GO" id="GO:0016887">
    <property type="term" value="F:ATP hydrolysis activity"/>
    <property type="evidence" value="ECO:0007669"/>
    <property type="project" value="InterPro"/>
</dbReference>
<protein>
    <submittedName>
        <fullName evidence="15">Metal-transporting ATPase</fullName>
    </submittedName>
</protein>
<feature type="domain" description="P-type ATPase A" evidence="14">
    <location>
        <begin position="141"/>
        <end position="241"/>
    </location>
</feature>
<dbReference type="InterPro" id="IPR051949">
    <property type="entry name" value="Cation_Transport_ATPase"/>
</dbReference>
<dbReference type="InterPro" id="IPR008250">
    <property type="entry name" value="ATPase_P-typ_transduc_dom_A_sf"/>
</dbReference>
<proteinExistence type="inferred from homology"/>
<dbReference type="Proteomes" id="UP000188246">
    <property type="component" value="Chromosome"/>
</dbReference>
<keyword evidence="6 12" id="KW-0067">ATP-binding</keyword>
<feature type="transmembrane region" description="Helical" evidence="12">
    <location>
        <begin position="57"/>
        <end position="74"/>
    </location>
</feature>
<feature type="transmembrane region" description="Helical" evidence="12">
    <location>
        <begin position="262"/>
        <end position="281"/>
    </location>
</feature>
<dbReference type="SFLD" id="SFLDG00002">
    <property type="entry name" value="C1.7:_P-type_atpase_like"/>
    <property type="match status" value="1"/>
</dbReference>
<dbReference type="PANTHER" id="PTHR43079">
    <property type="entry name" value="PROBABLE CADMIUM/ZINC-TRANSPORTING ATPASE HMA1"/>
    <property type="match status" value="1"/>
</dbReference>
<keyword evidence="11 12" id="KW-0472">Membrane</keyword>
<dbReference type="InterPro" id="IPR023214">
    <property type="entry name" value="HAD_sf"/>
</dbReference>
<evidence type="ECO:0000256" key="3">
    <source>
        <dbReference type="ARBA" id="ARBA00022692"/>
    </source>
</evidence>
<dbReference type="PRINTS" id="PR00119">
    <property type="entry name" value="CATATPASE"/>
</dbReference>
<evidence type="ECO:0000259" key="14">
    <source>
        <dbReference type="Pfam" id="PF00122"/>
    </source>
</evidence>
<feature type="region of interest" description="Disordered" evidence="13">
    <location>
        <begin position="1"/>
        <end position="24"/>
    </location>
</feature>
<dbReference type="NCBIfam" id="TIGR01494">
    <property type="entry name" value="ATPase_P-type"/>
    <property type="match status" value="1"/>
</dbReference>
<dbReference type="InterPro" id="IPR044492">
    <property type="entry name" value="P_typ_ATPase_HD_dom"/>
</dbReference>
<dbReference type="SUPFAM" id="SSF81653">
    <property type="entry name" value="Calcium ATPase, transduction domain A"/>
    <property type="match status" value="1"/>
</dbReference>
<sequence length="646" mass="70725">MYKEESKMSCKQAHTHNDNHHDEHNHGQLPTILYFIGLLTFVIAFMIPSTFIRNSLFMMTLILSGYHIIIEGFVDTYNQTKQHKKFTPNVHVLMALAAIGASIIGDFREAALLILIFAGAHFLEHFVEDKSKREITSLLKLNPTDARLIQLDGSTKLVPVESLKIGDTLKVLHGDQVPTDGTITYGTTTINESSINGESMPADKTVGDPVFGSTINGNGTFTMTVTKASSDTVFAKIIALVNQSQDNLSKTATRIKRFEPKYVTAVLIIIPLYIVLATILLDYSWYESFYKGMVFLTVASPCALAASDIPATLSAISNLAKRGVLFKGGAFLSNLSQIKAIAFDKTGTLTMGIPKVTDTYIISEMKNEMDTILNVVVAMEKQSNHPLANAILDYFTPTQMLEIEVDNQIGHGLITTYHNETYEIGKPTQFNEVPRSLLEKHEIYANEGKTVVFVAKNQQAIGLIAMMDVPNEQAKDVINYLKDSGIHTAMITGDSEKTGVSIAKEVGVDEVFGNVLPEDKAAIIHQLQATYGDTAMVGDGINDAPALVTSDIGIAMGNGTDVAIDVADVVLMKNDLLKLKYAYQISQKLDKIVRQNIIFAMCVVLTLIIINLLGNITLPIGIIVHEGSTLVVLFNGLRLLNPLKKD</sequence>
<evidence type="ECO:0000256" key="13">
    <source>
        <dbReference type="SAM" id="MobiDB-lite"/>
    </source>
</evidence>
<evidence type="ECO:0000256" key="10">
    <source>
        <dbReference type="ARBA" id="ARBA00023065"/>
    </source>
</evidence>
<keyword evidence="7" id="KW-0460">Magnesium</keyword>
<dbReference type="SUPFAM" id="SSF56784">
    <property type="entry name" value="HAD-like"/>
    <property type="match status" value="1"/>
</dbReference>
<dbReference type="Gene3D" id="3.40.1110.10">
    <property type="entry name" value="Calcium-transporting ATPase, cytoplasmic domain N"/>
    <property type="match status" value="1"/>
</dbReference>
<feature type="transmembrane region" description="Helical" evidence="12">
    <location>
        <begin position="293"/>
        <end position="316"/>
    </location>
</feature>
<evidence type="ECO:0000313" key="16">
    <source>
        <dbReference type="Proteomes" id="UP000188246"/>
    </source>
</evidence>
<feature type="transmembrane region" description="Helical" evidence="12">
    <location>
        <begin position="32"/>
        <end position="51"/>
    </location>
</feature>
<evidence type="ECO:0000256" key="12">
    <source>
        <dbReference type="RuleBase" id="RU362081"/>
    </source>
</evidence>
<comment type="subcellular location">
    <subcellularLocation>
        <location evidence="1">Cell membrane</location>
        <topology evidence="1">Multi-pass membrane protein</topology>
    </subcellularLocation>
</comment>
<dbReference type="STRING" id="633807.BW732_10005"/>
<evidence type="ECO:0000256" key="7">
    <source>
        <dbReference type="ARBA" id="ARBA00022842"/>
    </source>
</evidence>
<dbReference type="GO" id="GO:0019829">
    <property type="term" value="F:ATPase-coupled monoatomic cation transmembrane transporter activity"/>
    <property type="evidence" value="ECO:0007669"/>
    <property type="project" value="InterPro"/>
</dbReference>
<evidence type="ECO:0000256" key="1">
    <source>
        <dbReference type="ARBA" id="ARBA00004651"/>
    </source>
</evidence>
<evidence type="ECO:0000256" key="5">
    <source>
        <dbReference type="ARBA" id="ARBA00022741"/>
    </source>
</evidence>
<dbReference type="EMBL" id="CP019609">
    <property type="protein sequence ID" value="AQP54504.1"/>
    <property type="molecule type" value="Genomic_DNA"/>
</dbReference>
<dbReference type="InterPro" id="IPR023298">
    <property type="entry name" value="ATPase_P-typ_TM_dom_sf"/>
</dbReference>
<organism evidence="15 16">
    <name type="scientific">Vagococcus penaei</name>
    <dbReference type="NCBI Taxonomy" id="633807"/>
    <lineage>
        <taxon>Bacteria</taxon>
        <taxon>Bacillati</taxon>
        <taxon>Bacillota</taxon>
        <taxon>Bacilli</taxon>
        <taxon>Lactobacillales</taxon>
        <taxon>Enterococcaceae</taxon>
        <taxon>Vagococcus</taxon>
    </lineage>
</organism>
<dbReference type="Pfam" id="PF00702">
    <property type="entry name" value="Hydrolase"/>
    <property type="match status" value="1"/>
</dbReference>
<dbReference type="GO" id="GO:0046872">
    <property type="term" value="F:metal ion binding"/>
    <property type="evidence" value="ECO:0007669"/>
    <property type="project" value="UniProtKB-KW"/>
</dbReference>
<keyword evidence="8" id="KW-1278">Translocase</keyword>
<dbReference type="NCBIfam" id="TIGR01525">
    <property type="entry name" value="ATPase-IB_hvy"/>
    <property type="match status" value="1"/>
</dbReference>
<reference evidence="15 16" key="1">
    <citation type="journal article" date="2010" name="Int. J. Syst. Evol. Microbiol.">
        <title>Vagococcus penaei sp. nov., isolated from spoilage microbiota of cooked shrimp (Penaeus vannamei).</title>
        <authorList>
            <person name="Jaffres E."/>
            <person name="Prevost H."/>
            <person name="Rossero A."/>
            <person name="Joffraud J.J."/>
            <person name="Dousset X."/>
        </authorList>
    </citation>
    <scope>NUCLEOTIDE SEQUENCE [LARGE SCALE GENOMIC DNA]</scope>
    <source>
        <strain evidence="15 16">CD276</strain>
    </source>
</reference>
<feature type="compositionally biased region" description="Basic and acidic residues" evidence="13">
    <location>
        <begin position="15"/>
        <end position="24"/>
    </location>
</feature>
<feature type="transmembrane region" description="Helical" evidence="12">
    <location>
        <begin position="597"/>
        <end position="614"/>
    </location>
</feature>
<dbReference type="CDD" id="cd07551">
    <property type="entry name" value="P-type_ATPase_HM_ZosA_PfeT-like"/>
    <property type="match status" value="1"/>
</dbReference>
<evidence type="ECO:0000256" key="2">
    <source>
        <dbReference type="ARBA" id="ARBA00006024"/>
    </source>
</evidence>
<keyword evidence="9 12" id="KW-1133">Transmembrane helix</keyword>
<keyword evidence="10" id="KW-0813">Transport</keyword>
<evidence type="ECO:0000256" key="9">
    <source>
        <dbReference type="ARBA" id="ARBA00022989"/>
    </source>
</evidence>
<dbReference type="Gene3D" id="3.40.50.1000">
    <property type="entry name" value="HAD superfamily/HAD-like"/>
    <property type="match status" value="1"/>
</dbReference>
<keyword evidence="10" id="KW-0406">Ion transport</keyword>
<dbReference type="GO" id="GO:0005524">
    <property type="term" value="F:ATP binding"/>
    <property type="evidence" value="ECO:0007669"/>
    <property type="project" value="UniProtKB-UniRule"/>
</dbReference>
<dbReference type="SFLD" id="SFLDS00003">
    <property type="entry name" value="Haloacid_Dehalogenase"/>
    <property type="match status" value="1"/>
</dbReference>
<keyword evidence="3 12" id="KW-0812">Transmembrane</keyword>
<dbReference type="InterPro" id="IPR023299">
    <property type="entry name" value="ATPase_P-typ_cyto_dom_N"/>
</dbReference>
<dbReference type="KEGG" id="vpi:BW732_10005"/>
<feature type="transmembrane region" description="Helical" evidence="12">
    <location>
        <begin position="86"/>
        <end position="104"/>
    </location>
</feature>
<accession>A0A1Q2D7W9</accession>
<dbReference type="InterPro" id="IPR018303">
    <property type="entry name" value="ATPase_P-typ_P_site"/>
</dbReference>
<comment type="similarity">
    <text evidence="2 12">Belongs to the cation transport ATPase (P-type) (TC 3.A.3) family. Type IB subfamily.</text>
</comment>
<dbReference type="SUPFAM" id="SSF81665">
    <property type="entry name" value="Calcium ATPase, transmembrane domain M"/>
    <property type="match status" value="1"/>
</dbReference>
<evidence type="ECO:0000313" key="15">
    <source>
        <dbReference type="EMBL" id="AQP54504.1"/>
    </source>
</evidence>
<dbReference type="GO" id="GO:0005886">
    <property type="term" value="C:plasma membrane"/>
    <property type="evidence" value="ECO:0007669"/>
    <property type="project" value="UniProtKB-SubCell"/>
</dbReference>
<dbReference type="PANTHER" id="PTHR43079:SF1">
    <property type="entry name" value="CADMIUM_ZINC-TRANSPORTING ATPASE HMA1, CHLOROPLASTIC-RELATED"/>
    <property type="match status" value="1"/>
</dbReference>
<dbReference type="SFLD" id="SFLDF00027">
    <property type="entry name" value="p-type_atpase"/>
    <property type="match status" value="1"/>
</dbReference>
<dbReference type="Pfam" id="PF00122">
    <property type="entry name" value="E1-E2_ATPase"/>
    <property type="match status" value="1"/>
</dbReference>
<evidence type="ECO:0000256" key="6">
    <source>
        <dbReference type="ARBA" id="ARBA00022840"/>
    </source>
</evidence>
<keyword evidence="12" id="KW-1003">Cell membrane</keyword>
<dbReference type="FunFam" id="2.70.150.10:FF:000002">
    <property type="entry name" value="Copper-transporting ATPase 1, putative"/>
    <property type="match status" value="1"/>
</dbReference>
<dbReference type="AlphaFoldDB" id="A0A1Q2D7W9"/>
<dbReference type="PROSITE" id="PS00154">
    <property type="entry name" value="ATPASE_E1_E2"/>
    <property type="match status" value="1"/>
</dbReference>
<keyword evidence="16" id="KW-1185">Reference proteome</keyword>
<dbReference type="InterPro" id="IPR059000">
    <property type="entry name" value="ATPase_P-type_domA"/>
</dbReference>